<reference evidence="2" key="1">
    <citation type="journal article" date="2017" name="Med. Chem. Commun.">
        <title>Nonomuraea sp. ATCC 55076 harbours the largest actinomycete chromosome to date and the kistamicin biosynthetic gene cluster.</title>
        <authorList>
            <person name="Nazari B."/>
            <person name="Forneris C.C."/>
            <person name="Gibson M.I."/>
            <person name="Moon K."/>
            <person name="Schramma K.R."/>
            <person name="Seyedsayamdost M.R."/>
        </authorList>
    </citation>
    <scope>NUCLEOTIDE SEQUENCE [LARGE SCALE GENOMIC DNA]</scope>
    <source>
        <strain evidence="2">ATCC 55076</strain>
    </source>
</reference>
<dbReference type="Proteomes" id="UP000190797">
    <property type="component" value="Chromosome"/>
</dbReference>
<dbReference type="AlphaFoldDB" id="A0A1V0AC14"/>
<gene>
    <name evidence="1" type="ORF">BKM31_45280</name>
</gene>
<dbReference type="OrthoDB" id="7889077at2"/>
<sequence length="371" mass="39725">MIPVLWLCGPPGVGKTTVAWEIYSRLKHDGVAAAYVDIDQLGICYPEPADDPGRHRMKARNLDAVAAGFQAAGARCLVVSGVLDPVNGVRPGQVPRTALTVCRLRAGREELRRRFTGRGGSADQIEDVLREAGALDASDFADVIVDTDGLAPAEVAQLVSERIGTWPGPSEEPVPELPQVTFDGDPVMWLCGTTAVGKSTAGFELFMRALRAGRTAAYVDLGQIGFRSPVPSDDPDDHQLRARNLASLWRTYRAAGAQVLVVTGPVRDETTIKTYTEALPGARLTLCRLHAGREELTRRIVRRGQGSDWSQPGDPLRGQPTARLLQLADEAVATATALERAGIGEVRIPTDGRTSGQVVDAILARTGWLGG</sequence>
<dbReference type="Pfam" id="PF13238">
    <property type="entry name" value="AAA_18"/>
    <property type="match status" value="1"/>
</dbReference>
<dbReference type="InterPro" id="IPR027417">
    <property type="entry name" value="P-loop_NTPase"/>
</dbReference>
<dbReference type="EMBL" id="CP017717">
    <property type="protein sequence ID" value="AQZ67726.1"/>
    <property type="molecule type" value="Genomic_DNA"/>
</dbReference>
<accession>A0A1V0AC14</accession>
<protein>
    <recommendedName>
        <fullName evidence="3">Adenylyl-sulfate kinase</fullName>
    </recommendedName>
</protein>
<dbReference type="KEGG" id="noa:BKM31_45280"/>
<dbReference type="STRING" id="1909395.BKM31_45280"/>
<dbReference type="SUPFAM" id="SSF52540">
    <property type="entry name" value="P-loop containing nucleoside triphosphate hydrolases"/>
    <property type="match status" value="2"/>
</dbReference>
<dbReference type="Gene3D" id="3.40.50.300">
    <property type="entry name" value="P-loop containing nucleotide triphosphate hydrolases"/>
    <property type="match status" value="2"/>
</dbReference>
<name>A0A1V0AC14_9ACTN</name>
<keyword evidence="2" id="KW-1185">Reference proteome</keyword>
<evidence type="ECO:0008006" key="3">
    <source>
        <dbReference type="Google" id="ProtNLM"/>
    </source>
</evidence>
<evidence type="ECO:0000313" key="1">
    <source>
        <dbReference type="EMBL" id="AQZ67726.1"/>
    </source>
</evidence>
<organism evidence="1 2">
    <name type="scientific">[Actinomadura] parvosata subsp. kistnae</name>
    <dbReference type="NCBI Taxonomy" id="1909395"/>
    <lineage>
        <taxon>Bacteria</taxon>
        <taxon>Bacillati</taxon>
        <taxon>Actinomycetota</taxon>
        <taxon>Actinomycetes</taxon>
        <taxon>Streptosporangiales</taxon>
        <taxon>Streptosporangiaceae</taxon>
        <taxon>Nonomuraea</taxon>
    </lineage>
</organism>
<evidence type="ECO:0000313" key="2">
    <source>
        <dbReference type="Proteomes" id="UP000190797"/>
    </source>
</evidence>
<proteinExistence type="predicted"/>
<dbReference type="RefSeq" id="WP_080044037.1">
    <property type="nucleotide sequence ID" value="NZ_CP017717.1"/>
</dbReference>